<dbReference type="Pfam" id="PF00106">
    <property type="entry name" value="adh_short"/>
    <property type="match status" value="1"/>
</dbReference>
<gene>
    <name evidence="4" type="ORF">EJA10_20000</name>
</gene>
<dbReference type="InterPro" id="IPR020904">
    <property type="entry name" value="Sc_DH/Rdtase_CS"/>
</dbReference>
<dbReference type="PROSITE" id="PS00061">
    <property type="entry name" value="ADH_SHORT"/>
    <property type="match status" value="1"/>
</dbReference>
<evidence type="ECO:0000256" key="1">
    <source>
        <dbReference type="ARBA" id="ARBA00006484"/>
    </source>
</evidence>
<evidence type="ECO:0000256" key="2">
    <source>
        <dbReference type="ARBA" id="ARBA00023002"/>
    </source>
</evidence>
<evidence type="ECO:0000313" key="5">
    <source>
        <dbReference type="Proteomes" id="UP000279911"/>
    </source>
</evidence>
<sequence length="225" mass="24834">MKTIIVTGAGTGLGKELALLLAKQGYHMILTGRTEDKLKEVQTHIENSGGSSDRVVLDLRNLEDIKEKALLISKKHDIYGLVNNAGVGHFGPFSAISDKEIEEMFQANVLGTIHMTKAILPYLERNEDGLVMNIVSTAGLRGKKNEAVYCASKFAVRGFTESLQKEYEDTGIRFVAAYMGGMNTPFWEKSDHVSDPSRLRSSAEVADIIMNNLEKNEIIIESKKS</sequence>
<dbReference type="Proteomes" id="UP000279911">
    <property type="component" value="Unassembled WGS sequence"/>
</dbReference>
<comment type="caution">
    <text evidence="4">The sequence shown here is derived from an EMBL/GenBank/DDBJ whole genome shotgun (WGS) entry which is preliminary data.</text>
</comment>
<name>A0A427TK99_9BACI</name>
<comment type="similarity">
    <text evidence="1 3">Belongs to the short-chain dehydrogenases/reductases (SDR) family.</text>
</comment>
<dbReference type="PRINTS" id="PR00080">
    <property type="entry name" value="SDRFAMILY"/>
</dbReference>
<dbReference type="AlphaFoldDB" id="A0A427TK99"/>
<dbReference type="PRINTS" id="PR00081">
    <property type="entry name" value="GDHRDH"/>
</dbReference>
<reference evidence="5" key="1">
    <citation type="submission" date="2018-12" db="EMBL/GenBank/DDBJ databases">
        <title>Bacillus chawlae sp. nov., Bacillus glennii sp. nov., and Bacillus saganii sp. nov. Isolated from the Vehicle Assembly Building at Kennedy Space Center where the Viking Spacecraft were Assembled.</title>
        <authorList>
            <person name="Seuylemezian A."/>
            <person name="Vaishampayan P."/>
        </authorList>
    </citation>
    <scope>NUCLEOTIDE SEQUENCE [LARGE SCALE GENOMIC DNA]</scope>
    <source>
        <strain evidence="5">DSM 13966</strain>
    </source>
</reference>
<dbReference type="SUPFAM" id="SSF51735">
    <property type="entry name" value="NAD(P)-binding Rossmann-fold domains"/>
    <property type="match status" value="1"/>
</dbReference>
<dbReference type="CDD" id="cd05233">
    <property type="entry name" value="SDR_c"/>
    <property type="match status" value="1"/>
</dbReference>
<accession>A0A427TK99</accession>
<protein>
    <submittedName>
        <fullName evidence="4">SDR family NAD(P)-dependent oxidoreductase</fullName>
    </submittedName>
</protein>
<dbReference type="InterPro" id="IPR036291">
    <property type="entry name" value="NAD(P)-bd_dom_sf"/>
</dbReference>
<dbReference type="PANTHER" id="PTHR42901:SF1">
    <property type="entry name" value="ALCOHOL DEHYDROGENASE"/>
    <property type="match status" value="1"/>
</dbReference>
<dbReference type="InterPro" id="IPR002347">
    <property type="entry name" value="SDR_fam"/>
</dbReference>
<evidence type="ECO:0000313" key="4">
    <source>
        <dbReference type="EMBL" id="RSD24042.1"/>
    </source>
</evidence>
<dbReference type="Gene3D" id="3.40.50.720">
    <property type="entry name" value="NAD(P)-binding Rossmann-like Domain"/>
    <property type="match status" value="1"/>
</dbReference>
<dbReference type="RefSeq" id="WP_125481804.1">
    <property type="nucleotide sequence ID" value="NZ_RSFW01000026.1"/>
</dbReference>
<dbReference type="OrthoDB" id="9775296at2"/>
<dbReference type="GO" id="GO:0016491">
    <property type="term" value="F:oxidoreductase activity"/>
    <property type="evidence" value="ECO:0007669"/>
    <property type="project" value="UniProtKB-KW"/>
</dbReference>
<organism evidence="4 5">
    <name type="scientific">Mesobacillus subterraneus</name>
    <dbReference type="NCBI Taxonomy" id="285983"/>
    <lineage>
        <taxon>Bacteria</taxon>
        <taxon>Bacillati</taxon>
        <taxon>Bacillota</taxon>
        <taxon>Bacilli</taxon>
        <taxon>Bacillales</taxon>
        <taxon>Bacillaceae</taxon>
        <taxon>Mesobacillus</taxon>
    </lineage>
</organism>
<dbReference type="EMBL" id="RSFW01000026">
    <property type="protein sequence ID" value="RSD24042.1"/>
    <property type="molecule type" value="Genomic_DNA"/>
</dbReference>
<evidence type="ECO:0000256" key="3">
    <source>
        <dbReference type="RuleBase" id="RU000363"/>
    </source>
</evidence>
<dbReference type="PANTHER" id="PTHR42901">
    <property type="entry name" value="ALCOHOL DEHYDROGENASE"/>
    <property type="match status" value="1"/>
</dbReference>
<dbReference type="STRING" id="285983.UB32_17395"/>
<proteinExistence type="inferred from homology"/>
<keyword evidence="2" id="KW-0560">Oxidoreductase</keyword>